<evidence type="ECO:0000313" key="2">
    <source>
        <dbReference type="Proteomes" id="UP000325723"/>
    </source>
</evidence>
<evidence type="ECO:0000313" key="1">
    <source>
        <dbReference type="EMBL" id="VVP42433.1"/>
    </source>
</evidence>
<dbReference type="AlphaFoldDB" id="A0A8H2NW06"/>
<name>A0A8H2NW06_PSEFL</name>
<comment type="caution">
    <text evidence="1">The sequence shown here is derived from an EMBL/GenBank/DDBJ whole genome shotgun (WGS) entry which is preliminary data.</text>
</comment>
<dbReference type="InterPro" id="IPR002347">
    <property type="entry name" value="SDR_fam"/>
</dbReference>
<reference evidence="1 2" key="1">
    <citation type="submission" date="2019-09" db="EMBL/GenBank/DDBJ databases">
        <authorList>
            <person name="Chandra G."/>
            <person name="Truman W A."/>
        </authorList>
    </citation>
    <scope>NUCLEOTIDE SEQUENCE [LARGE SCALE GENOMIC DNA]</scope>
    <source>
        <strain evidence="1">PS900</strain>
    </source>
</reference>
<dbReference type="EMBL" id="CABVIE010000019">
    <property type="protein sequence ID" value="VVP42433.1"/>
    <property type="molecule type" value="Genomic_DNA"/>
</dbReference>
<dbReference type="RefSeq" id="WP_150759102.1">
    <property type="nucleotide sequence ID" value="NZ_CABVIE010000019.1"/>
</dbReference>
<protein>
    <submittedName>
        <fullName evidence="1">Uncharacterized protein</fullName>
    </submittedName>
</protein>
<dbReference type="Gene3D" id="3.40.50.720">
    <property type="entry name" value="NAD(P)-binding Rossmann-like Domain"/>
    <property type="match status" value="1"/>
</dbReference>
<proteinExistence type="predicted"/>
<gene>
    <name evidence="1" type="ORF">PS900_04940</name>
</gene>
<dbReference type="SUPFAM" id="SSF51735">
    <property type="entry name" value="NAD(P)-binding Rossmann-fold domains"/>
    <property type="match status" value="1"/>
</dbReference>
<organism evidence="1 2">
    <name type="scientific">Pseudomonas fluorescens</name>
    <dbReference type="NCBI Taxonomy" id="294"/>
    <lineage>
        <taxon>Bacteria</taxon>
        <taxon>Pseudomonadati</taxon>
        <taxon>Pseudomonadota</taxon>
        <taxon>Gammaproteobacteria</taxon>
        <taxon>Pseudomonadales</taxon>
        <taxon>Pseudomonadaceae</taxon>
        <taxon>Pseudomonas</taxon>
    </lineage>
</organism>
<dbReference type="Proteomes" id="UP000325723">
    <property type="component" value="Unassembled WGS sequence"/>
</dbReference>
<dbReference type="Pfam" id="PF00106">
    <property type="entry name" value="adh_short"/>
    <property type="match status" value="1"/>
</dbReference>
<dbReference type="InterPro" id="IPR036291">
    <property type="entry name" value="NAD(P)-bd_dom_sf"/>
</dbReference>
<sequence length="58" mass="6490">MHIANQVFIVTGAASGLGYASAKMLIESGARVMLVDHYKPHLAQGLHEHWPHFYSWTL</sequence>
<accession>A0A8H2NW06</accession>